<dbReference type="RefSeq" id="WP_307156889.1">
    <property type="nucleotide sequence ID" value="NZ_JAUSWH010000002.1"/>
</dbReference>
<evidence type="ECO:0000313" key="2">
    <source>
        <dbReference type="EMBL" id="MDQ0454684.1"/>
    </source>
</evidence>
<keyword evidence="3" id="KW-1185">Reference proteome</keyword>
<keyword evidence="1" id="KW-0175">Coiled coil</keyword>
<feature type="coiled-coil region" evidence="1">
    <location>
        <begin position="40"/>
        <end position="67"/>
    </location>
</feature>
<evidence type="ECO:0000256" key="1">
    <source>
        <dbReference type="SAM" id="Coils"/>
    </source>
</evidence>
<protein>
    <recommendedName>
        <fullName evidence="4">Transposase</fullName>
    </recommendedName>
</protein>
<accession>A0ABU0I8X2</accession>
<dbReference type="Proteomes" id="UP001235269">
    <property type="component" value="Unassembled WGS sequence"/>
</dbReference>
<gene>
    <name evidence="2" type="ORF">QO005_001011</name>
</gene>
<evidence type="ECO:0000313" key="3">
    <source>
        <dbReference type="Proteomes" id="UP001235269"/>
    </source>
</evidence>
<proteinExistence type="predicted"/>
<reference evidence="2 3" key="1">
    <citation type="submission" date="2023-07" db="EMBL/GenBank/DDBJ databases">
        <title>Genomic Encyclopedia of Type Strains, Phase IV (KMG-IV): sequencing the most valuable type-strain genomes for metagenomic binning, comparative biology and taxonomic classification.</title>
        <authorList>
            <person name="Goeker M."/>
        </authorList>
    </citation>
    <scope>NUCLEOTIDE SEQUENCE [LARGE SCALE GENOMIC DNA]</scope>
    <source>
        <strain evidence="2 3">DSM 100301</strain>
    </source>
</reference>
<name>A0ABU0I8X2_9HYPH</name>
<sequence length="102" mass="11153">MTNIPKASDLLRLVCDRIIEQRQTGLSLTPGATVAFATNLRTVHELVLQLEEEVEILEEQVRVIQTRTAAPAAQDPLTSNVVPLPRRRRFAVVPPSDGGDAA</sequence>
<organism evidence="2 3">
    <name type="scientific">Rhizobium paknamense</name>
    <dbReference type="NCBI Taxonomy" id="1206817"/>
    <lineage>
        <taxon>Bacteria</taxon>
        <taxon>Pseudomonadati</taxon>
        <taxon>Pseudomonadota</taxon>
        <taxon>Alphaproteobacteria</taxon>
        <taxon>Hyphomicrobiales</taxon>
        <taxon>Rhizobiaceae</taxon>
        <taxon>Rhizobium/Agrobacterium group</taxon>
        <taxon>Rhizobium</taxon>
    </lineage>
</organism>
<dbReference type="EMBL" id="JAUSWH010000002">
    <property type="protein sequence ID" value="MDQ0454684.1"/>
    <property type="molecule type" value="Genomic_DNA"/>
</dbReference>
<evidence type="ECO:0008006" key="4">
    <source>
        <dbReference type="Google" id="ProtNLM"/>
    </source>
</evidence>
<comment type="caution">
    <text evidence="2">The sequence shown here is derived from an EMBL/GenBank/DDBJ whole genome shotgun (WGS) entry which is preliminary data.</text>
</comment>